<name>A0ABQ9FDJ4_TEGGR</name>
<dbReference type="EMBL" id="JARBDR010000337">
    <property type="protein sequence ID" value="KAJ8315374.1"/>
    <property type="molecule type" value="Genomic_DNA"/>
</dbReference>
<dbReference type="Gene3D" id="2.70.170.10">
    <property type="entry name" value="Neurotransmitter-gated ion-channel ligand-binding domain"/>
    <property type="match status" value="1"/>
</dbReference>
<accession>A0ABQ9FDJ4</accession>
<keyword evidence="5" id="KW-0813">Transport</keyword>
<keyword evidence="4 5" id="KW-0472">Membrane</keyword>
<comment type="similarity">
    <text evidence="5">Belongs to the ligand-gated ion channel (TC 1.A.9) family.</text>
</comment>
<comment type="caution">
    <text evidence="8">The sequence shown here is derived from an EMBL/GenBank/DDBJ whole genome shotgun (WGS) entry which is preliminary data.</text>
</comment>
<dbReference type="InterPro" id="IPR006029">
    <property type="entry name" value="Neurotrans-gated_channel_TM"/>
</dbReference>
<dbReference type="InterPro" id="IPR036719">
    <property type="entry name" value="Neuro-gated_channel_TM_sf"/>
</dbReference>
<evidence type="ECO:0000256" key="5">
    <source>
        <dbReference type="RuleBase" id="RU000687"/>
    </source>
</evidence>
<keyword evidence="5" id="KW-0406">Ion transport</keyword>
<protein>
    <submittedName>
        <fullName evidence="8">Uncharacterized protein</fullName>
    </submittedName>
</protein>
<keyword evidence="2 5" id="KW-0812">Transmembrane</keyword>
<evidence type="ECO:0000313" key="8">
    <source>
        <dbReference type="EMBL" id="KAJ8315374.1"/>
    </source>
</evidence>
<evidence type="ECO:0000259" key="7">
    <source>
        <dbReference type="Pfam" id="PF02932"/>
    </source>
</evidence>
<feature type="transmembrane region" description="Helical" evidence="5">
    <location>
        <begin position="167"/>
        <end position="186"/>
    </location>
</feature>
<dbReference type="Pfam" id="PF02931">
    <property type="entry name" value="Neur_chan_LBD"/>
    <property type="match status" value="1"/>
</dbReference>
<dbReference type="SUPFAM" id="SSF90112">
    <property type="entry name" value="Neurotransmitter-gated ion-channel transmembrane pore"/>
    <property type="match status" value="1"/>
</dbReference>
<dbReference type="InterPro" id="IPR036734">
    <property type="entry name" value="Neur_chan_lig-bd_sf"/>
</dbReference>
<dbReference type="Pfam" id="PF02932">
    <property type="entry name" value="Neur_chan_memb"/>
    <property type="match status" value="1"/>
</dbReference>
<dbReference type="PROSITE" id="PS00236">
    <property type="entry name" value="NEUROTR_ION_CHANNEL"/>
    <property type="match status" value="1"/>
</dbReference>
<evidence type="ECO:0000256" key="1">
    <source>
        <dbReference type="ARBA" id="ARBA00004141"/>
    </source>
</evidence>
<proteinExistence type="inferred from homology"/>
<evidence type="ECO:0000256" key="2">
    <source>
        <dbReference type="ARBA" id="ARBA00022692"/>
    </source>
</evidence>
<dbReference type="InterPro" id="IPR006202">
    <property type="entry name" value="Neur_chan_lig-bd"/>
</dbReference>
<organism evidence="8 9">
    <name type="scientific">Tegillarca granosa</name>
    <name type="common">Malaysian cockle</name>
    <name type="synonym">Anadara granosa</name>
    <dbReference type="NCBI Taxonomy" id="220873"/>
    <lineage>
        <taxon>Eukaryota</taxon>
        <taxon>Metazoa</taxon>
        <taxon>Spiralia</taxon>
        <taxon>Lophotrochozoa</taxon>
        <taxon>Mollusca</taxon>
        <taxon>Bivalvia</taxon>
        <taxon>Autobranchia</taxon>
        <taxon>Pteriomorphia</taxon>
        <taxon>Arcoida</taxon>
        <taxon>Arcoidea</taxon>
        <taxon>Arcidae</taxon>
        <taxon>Tegillarca</taxon>
    </lineage>
</organism>
<dbReference type="Proteomes" id="UP001217089">
    <property type="component" value="Unassembled WGS sequence"/>
</dbReference>
<feature type="transmembrane region" description="Helical" evidence="5">
    <location>
        <begin position="198"/>
        <end position="216"/>
    </location>
</feature>
<evidence type="ECO:0000256" key="3">
    <source>
        <dbReference type="ARBA" id="ARBA00022989"/>
    </source>
</evidence>
<comment type="caution">
    <text evidence="5">Lacks conserved residue(s) required for the propagation of feature annotation.</text>
</comment>
<gene>
    <name evidence="8" type="ORF">KUTeg_007524</name>
</gene>
<comment type="subcellular location">
    <subcellularLocation>
        <location evidence="1">Membrane</location>
        <topology evidence="1">Multi-pass membrane protein</topology>
    </subcellularLocation>
</comment>
<feature type="transmembrane region" description="Helical" evidence="5">
    <location>
        <begin position="228"/>
        <end position="249"/>
    </location>
</feature>
<dbReference type="InterPro" id="IPR038050">
    <property type="entry name" value="Neuro_actylchol_rec"/>
</dbReference>
<evidence type="ECO:0000256" key="4">
    <source>
        <dbReference type="ARBA" id="ARBA00023136"/>
    </source>
</evidence>
<dbReference type="PANTHER" id="PTHR18945">
    <property type="entry name" value="NEUROTRANSMITTER GATED ION CHANNEL"/>
    <property type="match status" value="1"/>
</dbReference>
<evidence type="ECO:0000313" key="9">
    <source>
        <dbReference type="Proteomes" id="UP001217089"/>
    </source>
</evidence>
<evidence type="ECO:0000259" key="6">
    <source>
        <dbReference type="Pfam" id="PF02931"/>
    </source>
</evidence>
<reference evidence="8 9" key="1">
    <citation type="submission" date="2022-12" db="EMBL/GenBank/DDBJ databases">
        <title>Chromosome-level genome of Tegillarca granosa.</title>
        <authorList>
            <person name="Kim J."/>
        </authorList>
    </citation>
    <scope>NUCLEOTIDE SEQUENCE [LARGE SCALE GENOMIC DNA]</scope>
    <source>
        <strain evidence="8">Teg-2019</strain>
        <tissue evidence="8">Adductor muscle</tissue>
    </source>
</reference>
<keyword evidence="9" id="KW-1185">Reference proteome</keyword>
<keyword evidence="5" id="KW-0407">Ion channel</keyword>
<dbReference type="Gene3D" id="1.20.58.390">
    <property type="entry name" value="Neurotransmitter-gated ion-channel transmembrane domain"/>
    <property type="match status" value="1"/>
</dbReference>
<dbReference type="InterPro" id="IPR006201">
    <property type="entry name" value="Neur_channel"/>
</dbReference>
<feature type="domain" description="Neurotransmitter-gated ion-channel transmembrane" evidence="7">
    <location>
        <begin position="174"/>
        <end position="283"/>
    </location>
</feature>
<keyword evidence="3 5" id="KW-1133">Transmembrane helix</keyword>
<sequence>MEVLETEAIIQQLWEDIRLKWDPSRHSGITTIHLPSDQVWKPDVSLLNNAEILMEKFDPLVIVFHTGAVLYIPKARLRTKCDFDLSRFPFDEQTCYISFGSWTYDANRINITHFPSSNLGLNEMEIKSNNEWKILSASSRRIDKAYDYGDDKYSSMRYTFKFQRNPVYYRSVFILPAVLLAILVPFQFMLPPESKERVTLVLLLAIILVLAMLQDFLPESHPTIPAIASYYCWTMVCITLSLLSSIWVINVQARGPRRRKVPIFLRHLFLRGLKRLVCLGDDTYYPLDEMETVSMRGLDRPMDSIVRSETTSQNKMERDVEEILRHVHTLTIRSTVLEARQDIRNEWHQVALVID</sequence>
<dbReference type="InterPro" id="IPR018000">
    <property type="entry name" value="Neurotransmitter_ion_chnl_CS"/>
</dbReference>
<feature type="domain" description="Neurotransmitter-gated ion-channel ligand-binding" evidence="6">
    <location>
        <begin position="2"/>
        <end position="166"/>
    </location>
</feature>
<dbReference type="SUPFAM" id="SSF63712">
    <property type="entry name" value="Nicotinic receptor ligand binding domain-like"/>
    <property type="match status" value="1"/>
</dbReference>
<dbReference type="PRINTS" id="PR00252">
    <property type="entry name" value="NRIONCHANNEL"/>
</dbReference>